<evidence type="ECO:0000313" key="2">
    <source>
        <dbReference type="EMBL" id="KAF4632522.1"/>
    </source>
</evidence>
<proteinExistence type="predicted"/>
<organism evidence="2 3">
    <name type="scientific">Cudoniella acicularis</name>
    <dbReference type="NCBI Taxonomy" id="354080"/>
    <lineage>
        <taxon>Eukaryota</taxon>
        <taxon>Fungi</taxon>
        <taxon>Dikarya</taxon>
        <taxon>Ascomycota</taxon>
        <taxon>Pezizomycotina</taxon>
        <taxon>Leotiomycetes</taxon>
        <taxon>Helotiales</taxon>
        <taxon>Tricladiaceae</taxon>
        <taxon>Cudoniella</taxon>
    </lineage>
</organism>
<dbReference type="Proteomes" id="UP000566819">
    <property type="component" value="Unassembled WGS sequence"/>
</dbReference>
<name>A0A8H4RM60_9HELO</name>
<dbReference type="AlphaFoldDB" id="A0A8H4RM60"/>
<keyword evidence="3" id="KW-1185">Reference proteome</keyword>
<evidence type="ECO:0000313" key="3">
    <source>
        <dbReference type="Proteomes" id="UP000566819"/>
    </source>
</evidence>
<dbReference type="EMBL" id="JAAMPI010000340">
    <property type="protein sequence ID" value="KAF4632522.1"/>
    <property type="molecule type" value="Genomic_DNA"/>
</dbReference>
<sequence>MQFSFTIVVLAMATFASAIGTDCTAVTGHSDCNAARSLFNKPREMMARYIYERHAAPEAVAEPVVVSRLSFPLIFLGRE</sequence>
<feature type="chain" id="PRO_5034509379" evidence="1">
    <location>
        <begin position="19"/>
        <end position="79"/>
    </location>
</feature>
<keyword evidence="1" id="KW-0732">Signal</keyword>
<accession>A0A8H4RM60</accession>
<comment type="caution">
    <text evidence="2">The sequence shown here is derived from an EMBL/GenBank/DDBJ whole genome shotgun (WGS) entry which is preliminary data.</text>
</comment>
<evidence type="ECO:0000256" key="1">
    <source>
        <dbReference type="SAM" id="SignalP"/>
    </source>
</evidence>
<protein>
    <submittedName>
        <fullName evidence="2">Uncharacterized protein</fullName>
    </submittedName>
</protein>
<reference evidence="2 3" key="1">
    <citation type="submission" date="2020-03" db="EMBL/GenBank/DDBJ databases">
        <title>Draft Genome Sequence of Cudoniella acicularis.</title>
        <authorList>
            <person name="Buettner E."/>
            <person name="Kellner H."/>
        </authorList>
    </citation>
    <scope>NUCLEOTIDE SEQUENCE [LARGE SCALE GENOMIC DNA]</scope>
    <source>
        <strain evidence="2 3">DSM 108380</strain>
    </source>
</reference>
<gene>
    <name evidence="2" type="ORF">G7Y89_g5604</name>
</gene>
<feature type="signal peptide" evidence="1">
    <location>
        <begin position="1"/>
        <end position="18"/>
    </location>
</feature>